<keyword evidence="2" id="KW-1185">Reference proteome</keyword>
<comment type="caution">
    <text evidence="1">The sequence shown here is derived from an EMBL/GenBank/DDBJ whole genome shotgun (WGS) entry which is preliminary data.</text>
</comment>
<dbReference type="AlphaFoldDB" id="A0AAD5R8T7"/>
<gene>
    <name evidence="1" type="ORF">KIN20_033514</name>
</gene>
<protein>
    <submittedName>
        <fullName evidence="1">Uncharacterized protein</fullName>
    </submittedName>
</protein>
<name>A0AAD5R8T7_PARTN</name>
<dbReference type="EMBL" id="JAHQIW010006998">
    <property type="protein sequence ID" value="KAJ1371546.1"/>
    <property type="molecule type" value="Genomic_DNA"/>
</dbReference>
<reference evidence="1" key="1">
    <citation type="submission" date="2021-06" db="EMBL/GenBank/DDBJ databases">
        <title>Parelaphostrongylus tenuis whole genome reference sequence.</title>
        <authorList>
            <person name="Garwood T.J."/>
            <person name="Larsen P.A."/>
            <person name="Fountain-Jones N.M."/>
            <person name="Garbe J.R."/>
            <person name="Macchietto M.G."/>
            <person name="Kania S.A."/>
            <person name="Gerhold R.W."/>
            <person name="Richards J.E."/>
            <person name="Wolf T.M."/>
        </authorList>
    </citation>
    <scope>NUCLEOTIDE SEQUENCE</scope>
    <source>
        <strain evidence="1">MNPRO001-30</strain>
        <tissue evidence="1">Meninges</tissue>
    </source>
</reference>
<evidence type="ECO:0000313" key="2">
    <source>
        <dbReference type="Proteomes" id="UP001196413"/>
    </source>
</evidence>
<organism evidence="1 2">
    <name type="scientific">Parelaphostrongylus tenuis</name>
    <name type="common">Meningeal worm</name>
    <dbReference type="NCBI Taxonomy" id="148309"/>
    <lineage>
        <taxon>Eukaryota</taxon>
        <taxon>Metazoa</taxon>
        <taxon>Ecdysozoa</taxon>
        <taxon>Nematoda</taxon>
        <taxon>Chromadorea</taxon>
        <taxon>Rhabditida</taxon>
        <taxon>Rhabditina</taxon>
        <taxon>Rhabditomorpha</taxon>
        <taxon>Strongyloidea</taxon>
        <taxon>Metastrongylidae</taxon>
        <taxon>Parelaphostrongylus</taxon>
    </lineage>
</organism>
<accession>A0AAD5R8T7</accession>
<proteinExistence type="predicted"/>
<dbReference type="Proteomes" id="UP001196413">
    <property type="component" value="Unassembled WGS sequence"/>
</dbReference>
<sequence length="121" mass="14182">MSKHMKLVVKVAWNEEIRCVREGYERHCAFLESNHNQRCALPPITTTNNESSSNKVIGSYRVDSVPYQMQRRPQCPHHPARVTTTIHTDISLNNHPHDLRTWQRFKRYHSPSGPILTPTRR</sequence>
<evidence type="ECO:0000313" key="1">
    <source>
        <dbReference type="EMBL" id="KAJ1371546.1"/>
    </source>
</evidence>